<evidence type="ECO:0000313" key="1">
    <source>
        <dbReference type="EMBL" id="GAE31458.1"/>
    </source>
</evidence>
<keyword evidence="2" id="KW-1185">Reference proteome</keyword>
<dbReference type="AlphaFoldDB" id="W4QIJ9"/>
<sequence>MSVESASVKQGVIFLLEEVNRKGTLNKVRLASYKKSMNILIEIDLLEKGEGESYCLKKEEIKELSTLFKRICPDSEDDLLRLKPKYYMF</sequence>
<dbReference type="STRING" id="1236971.JCM9152_2929"/>
<protein>
    <submittedName>
        <fullName evidence="1">Uncharacterized protein</fullName>
    </submittedName>
</protein>
<comment type="caution">
    <text evidence="1">The sequence shown here is derived from an EMBL/GenBank/DDBJ whole genome shotgun (WGS) entry which is preliminary data.</text>
</comment>
<dbReference type="Proteomes" id="UP000018895">
    <property type="component" value="Unassembled WGS sequence"/>
</dbReference>
<accession>W4QIJ9</accession>
<dbReference type="RefSeq" id="WP_035345135.1">
    <property type="nucleotide sequence ID" value="NZ_BAUU01000020.1"/>
</dbReference>
<proteinExistence type="predicted"/>
<gene>
    <name evidence="1" type="ORF">JCM9152_2929</name>
</gene>
<reference evidence="1" key="1">
    <citation type="journal article" date="2014" name="Genome Announc.">
        <title>Draft Genome Sequences of Three Alkaliphilic Bacillus Strains, Bacillus wakoensis JCM 9140T, Bacillus akibai JCM 9157T, and Bacillus hemicellulosilyticus JCM 9152T.</title>
        <authorList>
            <person name="Yuki M."/>
            <person name="Oshima K."/>
            <person name="Suda W."/>
            <person name="Oshida Y."/>
            <person name="Kitamura K."/>
            <person name="Iida T."/>
            <person name="Hattori M."/>
            <person name="Ohkuma M."/>
        </authorList>
    </citation>
    <scope>NUCLEOTIDE SEQUENCE [LARGE SCALE GENOMIC DNA]</scope>
    <source>
        <strain evidence="1">JCM 9152</strain>
    </source>
</reference>
<name>W4QIJ9_9BACI</name>
<organism evidence="1 2">
    <name type="scientific">Halalkalibacter hemicellulosilyticusJCM 9152</name>
    <dbReference type="NCBI Taxonomy" id="1236971"/>
    <lineage>
        <taxon>Bacteria</taxon>
        <taxon>Bacillati</taxon>
        <taxon>Bacillota</taxon>
        <taxon>Bacilli</taxon>
        <taxon>Bacillales</taxon>
        <taxon>Bacillaceae</taxon>
        <taxon>Halalkalibacter</taxon>
    </lineage>
</organism>
<evidence type="ECO:0000313" key="2">
    <source>
        <dbReference type="Proteomes" id="UP000018895"/>
    </source>
</evidence>
<dbReference type="EMBL" id="BAUU01000020">
    <property type="protein sequence ID" value="GAE31458.1"/>
    <property type="molecule type" value="Genomic_DNA"/>
</dbReference>